<dbReference type="EMBL" id="SAEB01000001">
    <property type="protein sequence ID" value="RVD89715.1"/>
    <property type="molecule type" value="Genomic_DNA"/>
</dbReference>
<reference evidence="1 2" key="1">
    <citation type="submission" date="2019-01" db="EMBL/GenBank/DDBJ databases">
        <title>Intercellular communication is required for trap formation in the nematode-trapping fungus Duddingtonia flagrans.</title>
        <authorList>
            <person name="Youssar L."/>
            <person name="Wernet V."/>
            <person name="Hensel N."/>
            <person name="Hildebrandt H.-G."/>
            <person name="Fischer R."/>
        </authorList>
    </citation>
    <scope>NUCLEOTIDE SEQUENCE [LARGE SCALE GENOMIC DNA]</scope>
    <source>
        <strain evidence="1 2">CBS H-5679</strain>
    </source>
</reference>
<name>A0A437AEJ3_ARTFL</name>
<organism evidence="1 2">
    <name type="scientific">Arthrobotrys flagrans</name>
    <name type="common">Nematode-trapping fungus</name>
    <name type="synonym">Trichothecium flagrans</name>
    <dbReference type="NCBI Taxonomy" id="97331"/>
    <lineage>
        <taxon>Eukaryota</taxon>
        <taxon>Fungi</taxon>
        <taxon>Dikarya</taxon>
        <taxon>Ascomycota</taxon>
        <taxon>Pezizomycotina</taxon>
        <taxon>Orbiliomycetes</taxon>
        <taxon>Orbiliales</taxon>
        <taxon>Orbiliaceae</taxon>
        <taxon>Arthrobotrys</taxon>
    </lineage>
</organism>
<dbReference type="OrthoDB" id="5423278at2759"/>
<dbReference type="RefSeq" id="XP_067495259.1">
    <property type="nucleotide sequence ID" value="XM_067636629.1"/>
</dbReference>
<comment type="caution">
    <text evidence="1">The sequence shown here is derived from an EMBL/GenBank/DDBJ whole genome shotgun (WGS) entry which is preliminary data.</text>
</comment>
<protein>
    <submittedName>
        <fullName evidence="1">Uncharacterized protein</fullName>
    </submittedName>
</protein>
<dbReference type="Proteomes" id="UP000283090">
    <property type="component" value="Unassembled WGS sequence"/>
</dbReference>
<accession>A0A437AEJ3</accession>
<dbReference type="GeneID" id="93583021"/>
<evidence type="ECO:0000313" key="1">
    <source>
        <dbReference type="EMBL" id="RVD89715.1"/>
    </source>
</evidence>
<dbReference type="VEuPathDB" id="FungiDB:DFL_000710"/>
<keyword evidence="2" id="KW-1185">Reference proteome</keyword>
<dbReference type="AlphaFoldDB" id="A0A437AEJ3"/>
<proteinExistence type="predicted"/>
<gene>
    <name evidence="1" type="ORF">DFL_000710</name>
</gene>
<evidence type="ECO:0000313" key="2">
    <source>
        <dbReference type="Proteomes" id="UP000283090"/>
    </source>
</evidence>
<sequence>MIDETIQNSKRHSGAKISQGLTREIELDDESHENIDLVAIERTWSKRLEQLETKLSDYNSEPIPSISYENPRSDPLARWYSETTADGFFHNIGEVRKLSKRPNVHLDFKNHSQILSQKFDTYGREVESDAGATCGLLSEISRGLARL</sequence>